<dbReference type="InterPro" id="IPR001296">
    <property type="entry name" value="Glyco_trans_1"/>
</dbReference>
<name>A0A4R6ZKK9_9LIST</name>
<comment type="caution">
    <text evidence="3">The sequence shown here is derived from an EMBL/GenBank/DDBJ whole genome shotgun (WGS) entry which is preliminary data.</text>
</comment>
<evidence type="ECO:0000313" key="3">
    <source>
        <dbReference type="EMBL" id="TDR52614.1"/>
    </source>
</evidence>
<gene>
    <name evidence="3" type="ORF">DFP96_10751</name>
</gene>
<feature type="domain" description="Glycosyl transferase family 1" evidence="2">
    <location>
        <begin position="188"/>
        <end position="355"/>
    </location>
</feature>
<dbReference type="GO" id="GO:0016757">
    <property type="term" value="F:glycosyltransferase activity"/>
    <property type="evidence" value="ECO:0007669"/>
    <property type="project" value="InterPro"/>
</dbReference>
<reference evidence="3 4" key="1">
    <citation type="submission" date="2019-03" db="EMBL/GenBank/DDBJ databases">
        <title>Genomic Encyclopedia of Type Strains, Phase III (KMG-III): the genomes of soil and plant-associated and newly described type strains.</title>
        <authorList>
            <person name="Whitman W."/>
        </authorList>
    </citation>
    <scope>NUCLEOTIDE SEQUENCE [LARGE SCALE GENOMIC DNA]</scope>
    <source>
        <strain evidence="3 4">CECT 7972</strain>
    </source>
</reference>
<dbReference type="PANTHER" id="PTHR46401">
    <property type="entry name" value="GLYCOSYLTRANSFERASE WBBK-RELATED"/>
    <property type="match status" value="1"/>
</dbReference>
<dbReference type="Gene3D" id="3.40.50.2000">
    <property type="entry name" value="Glycogen Phosphorylase B"/>
    <property type="match status" value="2"/>
</dbReference>
<accession>A0A4R6ZKK9</accession>
<dbReference type="STRING" id="1265846.PROCOU_07483"/>
<organism evidence="3 4">
    <name type="scientific">Listeria rocourtiae</name>
    <dbReference type="NCBI Taxonomy" id="647910"/>
    <lineage>
        <taxon>Bacteria</taxon>
        <taxon>Bacillati</taxon>
        <taxon>Bacillota</taxon>
        <taxon>Bacilli</taxon>
        <taxon>Bacillales</taxon>
        <taxon>Listeriaceae</taxon>
        <taxon>Listeria</taxon>
    </lineage>
</organism>
<evidence type="ECO:0000256" key="1">
    <source>
        <dbReference type="ARBA" id="ARBA00022679"/>
    </source>
</evidence>
<dbReference type="Proteomes" id="UP000295558">
    <property type="component" value="Unassembled WGS sequence"/>
</dbReference>
<dbReference type="Pfam" id="PF00534">
    <property type="entry name" value="Glycos_transf_1"/>
    <property type="match status" value="1"/>
</dbReference>
<evidence type="ECO:0000259" key="2">
    <source>
        <dbReference type="Pfam" id="PF00534"/>
    </source>
</evidence>
<keyword evidence="1 3" id="KW-0808">Transferase</keyword>
<evidence type="ECO:0000313" key="4">
    <source>
        <dbReference type="Proteomes" id="UP000295558"/>
    </source>
</evidence>
<dbReference type="PANTHER" id="PTHR46401:SF2">
    <property type="entry name" value="GLYCOSYLTRANSFERASE WBBK-RELATED"/>
    <property type="match status" value="1"/>
</dbReference>
<proteinExistence type="predicted"/>
<sequence>MIHLDESKIMMFSSVHPYQDARIFHKEALTLAQYYHIDFYGVGSESAEIKNNLRISLLPKRSRLGRYKNILELKKQIKKSSAKFYHFHDPELLLLVPFIQRNKKGAKIIYDMHENFPAAIQNKSWIPKPFRRVLSLFIGKGERHYLKKLDGLIFAEKSYSKHYVNINVKKVDIYNFPTRVDGNHHVVTQVKGRPLRLIYIGRIAAVRGVFEMLEAVSQLTREGIAVELLLIGESEQNVLQEIISFIEVNELQNHVDYKPYINYENIWEYYFEADAGICLLHPVPNYTDSLATKIFEYMAASLPMIVSDFPIWKQLMDENKCGMAVCPHNIDDIKKSVSILLDDSLRFEMGRNGRNNYEKKYNWEIEGKKLINFYKTLR</sequence>
<dbReference type="EMBL" id="SNZK01000007">
    <property type="protein sequence ID" value="TDR52614.1"/>
    <property type="molecule type" value="Genomic_DNA"/>
</dbReference>
<keyword evidence="4" id="KW-1185">Reference proteome</keyword>
<protein>
    <submittedName>
        <fullName evidence="3">Glycosyltransferase involved in cell wall biosynthesis</fullName>
    </submittedName>
</protein>
<dbReference type="SUPFAM" id="SSF53756">
    <property type="entry name" value="UDP-Glycosyltransferase/glycogen phosphorylase"/>
    <property type="match status" value="1"/>
</dbReference>
<dbReference type="GO" id="GO:0009103">
    <property type="term" value="P:lipopolysaccharide biosynthetic process"/>
    <property type="evidence" value="ECO:0007669"/>
    <property type="project" value="TreeGrafter"/>
</dbReference>
<dbReference type="AlphaFoldDB" id="A0A4R6ZKK9"/>